<accession>A0AAV5VXI0</accession>
<dbReference type="AlphaFoldDB" id="A0AAV5VXI0"/>
<protein>
    <recommendedName>
        <fullName evidence="5">NADH dehydrogenase [ubiquinone] 1 alpha subcomplex subunit 12</fullName>
    </recommendedName>
</protein>
<sequence length="150" mass="17181">FRIMSRPGSWSRVLTNLRKYIMKDFSERVYVGEDHLGHRYYEIRNSRQNVGRGFDPPTGVKRSVDYSGPSVEWQSWLKGTRRFPPSDQEIALNRARQQAQLTEDAAREKRAPVVTSTGKGASESTQPRSYPKYDDLEVNPGAPPPKDLKK</sequence>
<evidence type="ECO:0000313" key="3">
    <source>
        <dbReference type="EMBL" id="GMT24526.1"/>
    </source>
</evidence>
<evidence type="ECO:0000256" key="1">
    <source>
        <dbReference type="ARBA" id="ARBA00007355"/>
    </source>
</evidence>
<dbReference type="PANTHER" id="PTHR32470">
    <property type="entry name" value="ADH DEHYDROGENASE [UBIQUINONE] 1 ALPHA SUBCOMPLEX ASSEMBLY FACTOR 2"/>
    <property type="match status" value="1"/>
</dbReference>
<dbReference type="EMBL" id="BTSY01000004">
    <property type="protein sequence ID" value="GMT24526.1"/>
    <property type="molecule type" value="Genomic_DNA"/>
</dbReference>
<evidence type="ECO:0000256" key="2">
    <source>
        <dbReference type="SAM" id="MobiDB-lite"/>
    </source>
</evidence>
<evidence type="ECO:0000313" key="4">
    <source>
        <dbReference type="Proteomes" id="UP001432322"/>
    </source>
</evidence>
<feature type="region of interest" description="Disordered" evidence="2">
    <location>
        <begin position="95"/>
        <end position="150"/>
    </location>
</feature>
<dbReference type="Pfam" id="PF05071">
    <property type="entry name" value="NDUFA12"/>
    <property type="match status" value="1"/>
</dbReference>
<dbReference type="Proteomes" id="UP001432322">
    <property type="component" value="Unassembled WGS sequence"/>
</dbReference>
<comment type="similarity">
    <text evidence="1">Belongs to the complex I NDUFA12 subunit family.</text>
</comment>
<name>A0AAV5VXI0_9BILA</name>
<feature type="compositionally biased region" description="Pro residues" evidence="2">
    <location>
        <begin position="141"/>
        <end position="150"/>
    </location>
</feature>
<dbReference type="InterPro" id="IPR052618">
    <property type="entry name" value="ComplexI_NDUFA12"/>
</dbReference>
<dbReference type="GO" id="GO:0005739">
    <property type="term" value="C:mitochondrion"/>
    <property type="evidence" value="ECO:0007669"/>
    <property type="project" value="TreeGrafter"/>
</dbReference>
<comment type="caution">
    <text evidence="3">The sequence shown here is derived from an EMBL/GenBank/DDBJ whole genome shotgun (WGS) entry which is preliminary data.</text>
</comment>
<evidence type="ECO:0008006" key="5">
    <source>
        <dbReference type="Google" id="ProtNLM"/>
    </source>
</evidence>
<organism evidence="3 4">
    <name type="scientific">Pristionchus fissidentatus</name>
    <dbReference type="NCBI Taxonomy" id="1538716"/>
    <lineage>
        <taxon>Eukaryota</taxon>
        <taxon>Metazoa</taxon>
        <taxon>Ecdysozoa</taxon>
        <taxon>Nematoda</taxon>
        <taxon>Chromadorea</taxon>
        <taxon>Rhabditida</taxon>
        <taxon>Rhabditina</taxon>
        <taxon>Diplogasteromorpha</taxon>
        <taxon>Diplogasteroidea</taxon>
        <taxon>Neodiplogasteridae</taxon>
        <taxon>Pristionchus</taxon>
    </lineage>
</organism>
<feature type="compositionally biased region" description="Polar residues" evidence="2">
    <location>
        <begin position="114"/>
        <end position="128"/>
    </location>
</feature>
<feature type="non-terminal residue" evidence="3">
    <location>
        <position position="1"/>
    </location>
</feature>
<gene>
    <name evidence="3" type="ORF">PFISCL1PPCAC_15823</name>
</gene>
<reference evidence="3" key="1">
    <citation type="submission" date="2023-10" db="EMBL/GenBank/DDBJ databases">
        <title>Genome assembly of Pristionchus species.</title>
        <authorList>
            <person name="Yoshida K."/>
            <person name="Sommer R.J."/>
        </authorList>
    </citation>
    <scope>NUCLEOTIDE SEQUENCE</scope>
    <source>
        <strain evidence="3">RS5133</strain>
    </source>
</reference>
<dbReference type="PANTHER" id="PTHR32470:SF2">
    <property type="entry name" value="NADH DEHYDROGENASE [UBIQUINONE] 1 ALPHA SUBCOMPLEX ASSEMBLY FACTOR 2"/>
    <property type="match status" value="1"/>
</dbReference>
<dbReference type="GO" id="GO:0032981">
    <property type="term" value="P:mitochondrial respiratory chain complex I assembly"/>
    <property type="evidence" value="ECO:0007669"/>
    <property type="project" value="TreeGrafter"/>
</dbReference>
<dbReference type="InterPro" id="IPR007763">
    <property type="entry name" value="NDUFA12"/>
</dbReference>
<dbReference type="GO" id="GO:0045271">
    <property type="term" value="C:respiratory chain complex I"/>
    <property type="evidence" value="ECO:0007669"/>
    <property type="project" value="InterPro"/>
</dbReference>
<proteinExistence type="inferred from homology"/>
<keyword evidence="4" id="KW-1185">Reference proteome</keyword>